<accession>A0A6P2BQV5</accession>
<dbReference type="RefSeq" id="WP_145860051.1">
    <property type="nucleotide sequence ID" value="NZ_RPFW01000007.1"/>
</dbReference>
<evidence type="ECO:0000256" key="4">
    <source>
        <dbReference type="ARBA" id="ARBA00022801"/>
    </source>
</evidence>
<proteinExistence type="predicted"/>
<feature type="domain" description="Aminodeoxyfutalosine deaminase/Imidazolonepropionase-like composite" evidence="10">
    <location>
        <begin position="22"/>
        <end position="42"/>
    </location>
</feature>
<keyword evidence="4 11" id="KW-0378">Hydrolase</keyword>
<dbReference type="InterPro" id="IPR011059">
    <property type="entry name" value="Metal-dep_hydrolase_composite"/>
</dbReference>
<evidence type="ECO:0000256" key="2">
    <source>
        <dbReference type="ARBA" id="ARBA00012864"/>
    </source>
</evidence>
<feature type="domain" description="Amidohydrolase-related" evidence="9">
    <location>
        <begin position="64"/>
        <end position="397"/>
    </location>
</feature>
<dbReference type="PANTHER" id="PTHR42752:SF1">
    <property type="entry name" value="IMIDAZOLONEPROPIONASE-RELATED"/>
    <property type="match status" value="1"/>
</dbReference>
<dbReference type="EC" id="3.5.2.7" evidence="2 8"/>
<dbReference type="AlphaFoldDB" id="A0A6P2BQV5"/>
<dbReference type="EMBL" id="RPFW01000007">
    <property type="protein sequence ID" value="TVZ01469.1"/>
    <property type="molecule type" value="Genomic_DNA"/>
</dbReference>
<keyword evidence="3" id="KW-0479">Metal-binding</keyword>
<dbReference type="GO" id="GO:0046872">
    <property type="term" value="F:metal ion binding"/>
    <property type="evidence" value="ECO:0007669"/>
    <property type="project" value="UniProtKB-KW"/>
</dbReference>
<dbReference type="Pfam" id="PF22039">
    <property type="entry name" value="HUTI_composite_bact"/>
    <property type="match status" value="1"/>
</dbReference>
<comment type="pathway">
    <text evidence="1">Amino-acid degradation.</text>
</comment>
<dbReference type="NCBIfam" id="TIGR01224">
    <property type="entry name" value="hutI"/>
    <property type="match status" value="1"/>
</dbReference>
<evidence type="ECO:0000313" key="12">
    <source>
        <dbReference type="Proteomes" id="UP000460272"/>
    </source>
</evidence>
<dbReference type="Pfam" id="PF01979">
    <property type="entry name" value="Amidohydro_1"/>
    <property type="match status" value="1"/>
</dbReference>
<protein>
    <recommendedName>
        <fullName evidence="2 8">Imidazolonepropionase</fullName>
        <ecNumber evidence="2 8">3.5.2.7</ecNumber>
    </recommendedName>
</protein>
<evidence type="ECO:0000259" key="10">
    <source>
        <dbReference type="Pfam" id="PF22039"/>
    </source>
</evidence>
<evidence type="ECO:0000313" key="11">
    <source>
        <dbReference type="EMBL" id="TVZ01469.1"/>
    </source>
</evidence>
<evidence type="ECO:0000256" key="8">
    <source>
        <dbReference type="NCBIfam" id="TIGR01224"/>
    </source>
</evidence>
<dbReference type="GO" id="GO:0050480">
    <property type="term" value="F:imidazolonepropionase activity"/>
    <property type="evidence" value="ECO:0007669"/>
    <property type="project" value="UniProtKB-UniRule"/>
</dbReference>
<dbReference type="InterPro" id="IPR054418">
    <property type="entry name" value="MQNX/HUTI_composite_N"/>
</dbReference>
<dbReference type="InterPro" id="IPR005920">
    <property type="entry name" value="HutI"/>
</dbReference>
<keyword evidence="5" id="KW-0369">Histidine metabolism</keyword>
<evidence type="ECO:0000256" key="7">
    <source>
        <dbReference type="ARBA" id="ARBA00023004"/>
    </source>
</evidence>
<evidence type="ECO:0000259" key="9">
    <source>
        <dbReference type="Pfam" id="PF01979"/>
    </source>
</evidence>
<dbReference type="OrthoDB" id="9776455at2"/>
<keyword evidence="7" id="KW-0408">Iron</keyword>
<dbReference type="Proteomes" id="UP000460272">
    <property type="component" value="Unassembled WGS sequence"/>
</dbReference>
<keyword evidence="6" id="KW-0862">Zinc</keyword>
<gene>
    <name evidence="11" type="primary">hutI</name>
    <name evidence="11" type="ORF">EAS64_34610</name>
</gene>
<evidence type="ECO:0000256" key="3">
    <source>
        <dbReference type="ARBA" id="ARBA00022723"/>
    </source>
</evidence>
<name>A0A6P2BQV5_9ACTN</name>
<sequence length="403" mass="42404">MTARLLTSIGRLWTGSEIISNAAILISDDRIAWVGPSAELPRSVPGVVDDIVDVDLVENLGGGLVTPGLIDAHTHPVYAGNRYAELAMRSTGLSDAEISAAGGGISSTITVTRGTDPWTLCNHVRERLACWLQSGTTTIEAKTGYHLTRDGELADVRMLRSLENEQGMPRVHVTFYAAQTVPPEYFGRRSDYIDAVCSWCADAAAVGANSVDVNCEDGRFTEEEARWILNAGRRAGLLPRMHASGNHRGGAARVAAELGCASADLLHAATDEDVAALSRGGVAAVVTPGSALQAGTRPPVRALLDKGVPVALGSDHTPGGVGITSMPLVISLAVNYLGMSIAEALRAATLGGAYALRAPDRGAMVRGRLADIVLWDADHEGAFAWNYGLSPRRVWRGGDPVAL</sequence>
<organism evidence="11 12">
    <name type="scientific">Trebonia kvetii</name>
    <dbReference type="NCBI Taxonomy" id="2480626"/>
    <lineage>
        <taxon>Bacteria</taxon>
        <taxon>Bacillati</taxon>
        <taxon>Actinomycetota</taxon>
        <taxon>Actinomycetes</taxon>
        <taxon>Streptosporangiales</taxon>
        <taxon>Treboniaceae</taxon>
        <taxon>Trebonia</taxon>
    </lineage>
</organism>
<dbReference type="InterPro" id="IPR006680">
    <property type="entry name" value="Amidohydro-rel"/>
</dbReference>
<comment type="caution">
    <text evidence="11">The sequence shown here is derived from an EMBL/GenBank/DDBJ whole genome shotgun (WGS) entry which is preliminary data.</text>
</comment>
<dbReference type="GO" id="GO:0019556">
    <property type="term" value="P:L-histidine catabolic process to glutamate and formamide"/>
    <property type="evidence" value="ECO:0007669"/>
    <property type="project" value="UniProtKB-UniRule"/>
</dbReference>
<dbReference type="GO" id="GO:0005737">
    <property type="term" value="C:cytoplasm"/>
    <property type="evidence" value="ECO:0007669"/>
    <property type="project" value="UniProtKB-UniRule"/>
</dbReference>
<evidence type="ECO:0000256" key="6">
    <source>
        <dbReference type="ARBA" id="ARBA00022833"/>
    </source>
</evidence>
<reference evidence="11 12" key="1">
    <citation type="submission" date="2018-11" db="EMBL/GenBank/DDBJ databases">
        <title>Trebonia kvetii gen.nov., sp.nov., a novel acidophilic actinobacterium, and proposal of the new actinobacterial family Treboniaceae fam. nov.</title>
        <authorList>
            <person name="Rapoport D."/>
            <person name="Sagova-Mareckova M."/>
            <person name="Sedlacek I."/>
            <person name="Provaznik J."/>
            <person name="Kralova S."/>
            <person name="Pavlinic D."/>
            <person name="Benes V."/>
            <person name="Kopecky J."/>
        </authorList>
    </citation>
    <scope>NUCLEOTIDE SEQUENCE [LARGE SCALE GENOMIC DNA]</scope>
    <source>
        <strain evidence="11 12">15Tr583</strain>
    </source>
</reference>
<dbReference type="Gene3D" id="2.30.40.10">
    <property type="entry name" value="Urease, subunit C, domain 1"/>
    <property type="match status" value="1"/>
</dbReference>
<dbReference type="PANTHER" id="PTHR42752">
    <property type="entry name" value="IMIDAZOLONEPROPIONASE"/>
    <property type="match status" value="1"/>
</dbReference>
<keyword evidence="12" id="KW-1185">Reference proteome</keyword>
<evidence type="ECO:0000256" key="5">
    <source>
        <dbReference type="ARBA" id="ARBA00022808"/>
    </source>
</evidence>
<dbReference type="InterPro" id="IPR032466">
    <property type="entry name" value="Metal_Hydrolase"/>
</dbReference>
<dbReference type="SUPFAM" id="SSF51556">
    <property type="entry name" value="Metallo-dependent hydrolases"/>
    <property type="match status" value="1"/>
</dbReference>
<evidence type="ECO:0000256" key="1">
    <source>
        <dbReference type="ARBA" id="ARBA00005023"/>
    </source>
</evidence>
<dbReference type="Gene3D" id="3.20.20.140">
    <property type="entry name" value="Metal-dependent hydrolases"/>
    <property type="match status" value="1"/>
</dbReference>
<dbReference type="SUPFAM" id="SSF51338">
    <property type="entry name" value="Composite domain of metallo-dependent hydrolases"/>
    <property type="match status" value="1"/>
</dbReference>